<sequence>MVWATKLKVSILENEKVFEKGKNSVKSINIQEDIGIIKIEYEKDSPWDIELIPIQNAQIAYKKEVSKRGALNFDPHIRARD</sequence>
<dbReference type="EMBL" id="LMVM01000037">
    <property type="protein sequence ID" value="PAV03642.1"/>
    <property type="molecule type" value="Genomic_DNA"/>
</dbReference>
<gene>
    <name evidence="1" type="ORF">ASJ80_01335</name>
</gene>
<dbReference type="Proteomes" id="UP000217784">
    <property type="component" value="Unassembled WGS sequence"/>
</dbReference>
<dbReference type="AlphaFoldDB" id="A0A2A2H2M8"/>
<comment type="caution">
    <text evidence="1">The sequence shown here is derived from an EMBL/GenBank/DDBJ whole genome shotgun (WGS) entry which is preliminary data.</text>
</comment>
<evidence type="ECO:0000313" key="2">
    <source>
        <dbReference type="Proteomes" id="UP000217784"/>
    </source>
</evidence>
<protein>
    <submittedName>
        <fullName evidence="1">Uncharacterized protein</fullName>
    </submittedName>
</protein>
<proteinExistence type="predicted"/>
<reference evidence="1 2" key="1">
    <citation type="journal article" date="2017" name="BMC Genomics">
        <title>Genomic analysis of methanogenic archaea reveals a shift towards energy conservation.</title>
        <authorList>
            <person name="Gilmore S.P."/>
            <person name="Henske J.K."/>
            <person name="Sexton J.A."/>
            <person name="Solomon K.V."/>
            <person name="Seppala S."/>
            <person name="Yoo J.I."/>
            <person name="Huyett L.M."/>
            <person name="Pressman A."/>
            <person name="Cogan J.Z."/>
            <person name="Kivenson V."/>
            <person name="Peng X."/>
            <person name="Tan Y."/>
            <person name="Valentine D.L."/>
            <person name="O'Malley M.A."/>
        </authorList>
    </citation>
    <scope>NUCLEOTIDE SEQUENCE [LARGE SCALE GENOMIC DNA]</scope>
    <source>
        <strain evidence="1 2">M.o.H.</strain>
    </source>
</reference>
<evidence type="ECO:0000313" key="1">
    <source>
        <dbReference type="EMBL" id="PAV03642.1"/>
    </source>
</evidence>
<dbReference type="RefSeq" id="WP_069583885.1">
    <property type="nucleotide sequence ID" value="NZ_LMVM01000037.1"/>
</dbReference>
<keyword evidence="2" id="KW-1185">Reference proteome</keyword>
<name>A0A2A2H2M8_METBR</name>
<accession>A0A2A2H2M8</accession>
<dbReference type="OrthoDB" id="372686at2157"/>
<organism evidence="1 2">
    <name type="scientific">Methanobacterium bryantii</name>
    <dbReference type="NCBI Taxonomy" id="2161"/>
    <lineage>
        <taxon>Archaea</taxon>
        <taxon>Methanobacteriati</taxon>
        <taxon>Methanobacteriota</taxon>
        <taxon>Methanomada group</taxon>
        <taxon>Methanobacteria</taxon>
        <taxon>Methanobacteriales</taxon>
        <taxon>Methanobacteriaceae</taxon>
        <taxon>Methanobacterium</taxon>
    </lineage>
</organism>